<sequence>MTSWDHHHQLIGRIRYRFRRTVASRQPHGNHYNHPCRNWDVIYQHYQSGTCTVRMRPRGQSLIWARSAGQDFIYHRRRIGNRRTYPRVMGSGFDHARLLI</sequence>
<evidence type="ECO:0000313" key="1">
    <source>
        <dbReference type="EMBL" id="CAG6456421.1"/>
    </source>
</evidence>
<dbReference type="EMBL" id="HBUE01030869">
    <property type="protein sequence ID" value="CAG6456421.1"/>
    <property type="molecule type" value="Transcribed_RNA"/>
</dbReference>
<organism evidence="1">
    <name type="scientific">Culex pipiens</name>
    <name type="common">House mosquito</name>
    <dbReference type="NCBI Taxonomy" id="7175"/>
    <lineage>
        <taxon>Eukaryota</taxon>
        <taxon>Metazoa</taxon>
        <taxon>Ecdysozoa</taxon>
        <taxon>Arthropoda</taxon>
        <taxon>Hexapoda</taxon>
        <taxon>Insecta</taxon>
        <taxon>Pterygota</taxon>
        <taxon>Neoptera</taxon>
        <taxon>Endopterygota</taxon>
        <taxon>Diptera</taxon>
        <taxon>Nematocera</taxon>
        <taxon>Culicoidea</taxon>
        <taxon>Culicidae</taxon>
        <taxon>Culicinae</taxon>
        <taxon>Culicini</taxon>
        <taxon>Culex</taxon>
        <taxon>Culex</taxon>
    </lineage>
</organism>
<name>A0A8D8AFX0_CULPI</name>
<accession>A0A8D8AFX0</accession>
<proteinExistence type="predicted"/>
<dbReference type="AlphaFoldDB" id="A0A8D8AFX0"/>
<reference evidence="1" key="1">
    <citation type="submission" date="2021-05" db="EMBL/GenBank/DDBJ databases">
        <authorList>
            <person name="Alioto T."/>
            <person name="Alioto T."/>
            <person name="Gomez Garrido J."/>
        </authorList>
    </citation>
    <scope>NUCLEOTIDE SEQUENCE</scope>
</reference>
<protein>
    <submittedName>
        <fullName evidence="1">(northern house mosquito) hypothetical protein</fullName>
    </submittedName>
</protein>